<sequence length="245" mass="26348">MSIIERTNPLNLQFCVCVVLNCSCPLGITISKTLLKANALVLGVDSRPKDESLNAGLGTHFQYEQNSPGDVSSEQIMKIVEDRYDQQRMDVVINIVEAGQEEGVKDAVELMEGLAKVIADGARGKGALVTVMGDAHDPEAAHVQNVIDFSKDLASKFGKRGVRCNIVLGAVAIGRDKTSYEAAKENMHALMKTERIANDVSSVDQAKQPVAELYDVGNVTLFLAGDMGENISGAIVARDGSYHEI</sequence>
<dbReference type="Gene3D" id="3.40.50.720">
    <property type="entry name" value="NAD(P)-binding Rossmann-like Domain"/>
    <property type="match status" value="1"/>
</dbReference>
<dbReference type="SUPFAM" id="SSF51735">
    <property type="entry name" value="NAD(P)-binding Rossmann-fold domains"/>
    <property type="match status" value="1"/>
</dbReference>
<dbReference type="InterPro" id="IPR036291">
    <property type="entry name" value="NAD(P)-bd_dom_sf"/>
</dbReference>
<accession>A0A2D3URZ0</accession>
<reference evidence="1 2" key="1">
    <citation type="submission" date="2016-03" db="EMBL/GenBank/DDBJ databases">
        <authorList>
            <person name="Ploux O."/>
        </authorList>
    </citation>
    <scope>NUCLEOTIDE SEQUENCE [LARGE SCALE GENOMIC DNA]</scope>
    <source>
        <strain evidence="1 2">URUG2</strain>
    </source>
</reference>
<evidence type="ECO:0000313" key="1">
    <source>
        <dbReference type="EMBL" id="CZT14307.1"/>
    </source>
</evidence>
<dbReference type="EMBL" id="FJUY01000001">
    <property type="protein sequence ID" value="CZT14307.1"/>
    <property type="molecule type" value="Genomic_DNA"/>
</dbReference>
<protein>
    <submittedName>
        <fullName evidence="1">Uncharacterized protein</fullName>
    </submittedName>
</protein>
<evidence type="ECO:0000313" key="2">
    <source>
        <dbReference type="Proteomes" id="UP000225277"/>
    </source>
</evidence>
<dbReference type="AlphaFoldDB" id="A0A2D3URZ0"/>
<keyword evidence="2" id="KW-1185">Reference proteome</keyword>
<dbReference type="OrthoDB" id="3637222at2759"/>
<proteinExistence type="predicted"/>
<dbReference type="Proteomes" id="UP000225277">
    <property type="component" value="Unassembled WGS sequence"/>
</dbReference>
<dbReference type="GeneID" id="35595681"/>
<gene>
    <name evidence="1" type="ORF">RCC_00284</name>
</gene>
<organism evidence="1 2">
    <name type="scientific">Ramularia collo-cygni</name>
    <dbReference type="NCBI Taxonomy" id="112498"/>
    <lineage>
        <taxon>Eukaryota</taxon>
        <taxon>Fungi</taxon>
        <taxon>Dikarya</taxon>
        <taxon>Ascomycota</taxon>
        <taxon>Pezizomycotina</taxon>
        <taxon>Dothideomycetes</taxon>
        <taxon>Dothideomycetidae</taxon>
        <taxon>Mycosphaerellales</taxon>
        <taxon>Mycosphaerellaceae</taxon>
        <taxon>Ramularia</taxon>
    </lineage>
</organism>
<dbReference type="RefSeq" id="XP_023621204.1">
    <property type="nucleotide sequence ID" value="XM_023765436.1"/>
</dbReference>
<name>A0A2D3URZ0_9PEZI</name>